<proteinExistence type="predicted"/>
<dbReference type="InterPro" id="IPR013431">
    <property type="entry name" value="Delta_60_rpt"/>
</dbReference>
<dbReference type="NCBIfam" id="TIGR02608">
    <property type="entry name" value="delta_60_rpt"/>
    <property type="match status" value="4"/>
</dbReference>
<sequence>MIPKSAPGQLDTSFGAGNEWGWAGWVLIPDPDPTGIERFLHVTNIAVDAGRQIVGSATRLGATDPYDCVFRLHADGSRDTAFASDGYCEVPDFEVEGEQILMRPAVISAVADGSILTFGNVGPYAYACRIESDGELDESFGDHGGAVFDLAALTGVRGRATKPLDKKPKRASRSMPACRLADGSTLFAAHWNDALHFLKIRRDGSLDPSFGVNGVFRVSGEYRSFEVDSRGRLVVVGQVGGEGLILRFDAQGRPDTAFGTDGQVRIGNPGGSCNCLGVKALFDDRLVLLFYLSGGLVDSATPALLRLTSWGARDPEFNGGELSTVRLAGYSYIPDSLAIDDGRRIVVAGWGYERMEDSAVPILITALVTRFMPNGAIDDTFATDGTAIHDGLGGAAHVGIQDGIRPVIVTGTAFGQNQGAVARLVGSTPSEAGTLSARHRFASRGAGTMAYAPEAMRVKALETENVRLKKLLAEQMLENEVVKDHLKEYEARGRMPWIVNGDFETGRLEPWIRLYPDDPDSVKVVEEDGGWVLQLEPIGRSVWQNFPESTLYDTDVVVRFRARILGVGFSQLKVLVATSADLGFYGQEVVVTESSWADFEVRVFMVGRLGHALYFANVSPGEGGVRQTVRIDDVEVEVVARTRREVG</sequence>
<feature type="coiled-coil region" evidence="1">
    <location>
        <begin position="458"/>
        <end position="492"/>
    </location>
</feature>
<accession>A0A7X5QS32</accession>
<reference evidence="2 3" key="1">
    <citation type="journal article" date="2006" name="Int. J. Syst. Evol. Microbiol.">
        <title>Dyella yeojuensis sp. nov., isolated from greenhouse soil in Korea.</title>
        <authorList>
            <person name="Kim B.Y."/>
            <person name="Weon H.Y."/>
            <person name="Lee K.H."/>
            <person name="Seok S.J."/>
            <person name="Kwon S.W."/>
            <person name="Go S.J."/>
            <person name="Stackebrandt E."/>
        </authorList>
    </citation>
    <scope>NUCLEOTIDE SEQUENCE [LARGE SCALE GENOMIC DNA]</scope>
    <source>
        <strain evidence="2 3">DSM 17673</strain>
    </source>
</reference>
<comment type="caution">
    <text evidence="2">The sequence shown here is derived from an EMBL/GenBank/DDBJ whole genome shotgun (WGS) entry which is preliminary data.</text>
</comment>
<evidence type="ECO:0000313" key="3">
    <source>
        <dbReference type="Proteomes" id="UP000518878"/>
    </source>
</evidence>
<dbReference type="Gene3D" id="2.80.10.50">
    <property type="match status" value="2"/>
</dbReference>
<organism evidence="2 3">
    <name type="scientific">Luteibacter yeojuensis</name>
    <dbReference type="NCBI Taxonomy" id="345309"/>
    <lineage>
        <taxon>Bacteria</taxon>
        <taxon>Pseudomonadati</taxon>
        <taxon>Pseudomonadota</taxon>
        <taxon>Gammaproteobacteria</taxon>
        <taxon>Lysobacterales</taxon>
        <taxon>Rhodanobacteraceae</taxon>
        <taxon>Luteibacter</taxon>
    </lineage>
</organism>
<evidence type="ECO:0000313" key="2">
    <source>
        <dbReference type="EMBL" id="NID14324.1"/>
    </source>
</evidence>
<keyword evidence="3" id="KW-1185">Reference proteome</keyword>
<dbReference type="EMBL" id="JAAQTL010000001">
    <property type="protein sequence ID" value="NID14324.1"/>
    <property type="molecule type" value="Genomic_DNA"/>
</dbReference>
<evidence type="ECO:0000256" key="1">
    <source>
        <dbReference type="SAM" id="Coils"/>
    </source>
</evidence>
<dbReference type="RefSeq" id="WP_166698042.1">
    <property type="nucleotide sequence ID" value="NZ_JAAQTL010000001.1"/>
</dbReference>
<dbReference type="Proteomes" id="UP000518878">
    <property type="component" value="Unassembled WGS sequence"/>
</dbReference>
<keyword evidence="1" id="KW-0175">Coiled coil</keyword>
<evidence type="ECO:0008006" key="4">
    <source>
        <dbReference type="Google" id="ProtNLM"/>
    </source>
</evidence>
<name>A0A7X5QS32_9GAMM</name>
<dbReference type="AlphaFoldDB" id="A0A7X5QS32"/>
<gene>
    <name evidence="2" type="ORF">HBF32_02455</name>
</gene>
<dbReference type="SUPFAM" id="SSF63829">
    <property type="entry name" value="Calcium-dependent phosphotriesterase"/>
    <property type="match status" value="1"/>
</dbReference>
<protein>
    <recommendedName>
        <fullName evidence="4">Delta-60 repeat protein</fullName>
    </recommendedName>
</protein>